<dbReference type="EMBL" id="AM114193">
    <property type="protein sequence ID" value="CAJ37498.1"/>
    <property type="molecule type" value="Genomic_DNA"/>
</dbReference>
<evidence type="ECO:0000313" key="1">
    <source>
        <dbReference type="EMBL" id="CAJ37498.1"/>
    </source>
</evidence>
<protein>
    <submittedName>
        <fullName evidence="1">Uncharacterized protein</fullName>
    </submittedName>
</protein>
<name>Q0W295_METAR</name>
<keyword evidence="2" id="KW-1185">Reference proteome</keyword>
<dbReference type="STRING" id="351160.RCIA177"/>
<dbReference type="Proteomes" id="UP000000663">
    <property type="component" value="Chromosome"/>
</dbReference>
<sequence length="90" mass="10000">MLLFLNFGRFTETCSHIVHDQIRSLSRMGTRDGFTEMSFLAAKLAKRPRPPRNMGDTKSSNQLFIRLGGLGSLADLAVFSTNAGQTFNFS</sequence>
<evidence type="ECO:0000313" key="2">
    <source>
        <dbReference type="Proteomes" id="UP000000663"/>
    </source>
</evidence>
<reference evidence="1 2" key="1">
    <citation type="journal article" date="2006" name="Science">
        <title>Genome of rice cluster I archaea -- the key methane producers in the rice rhizosphere.</title>
        <authorList>
            <person name="Erkel C."/>
            <person name="Kube M."/>
            <person name="Reinhardt R."/>
            <person name="Liesack W."/>
        </authorList>
    </citation>
    <scope>NUCLEOTIDE SEQUENCE [LARGE SCALE GENOMIC DNA]</scope>
    <source>
        <strain evidence="2">DSM 22066 / NBRC 105507 / MRE50</strain>
    </source>
</reference>
<accession>Q0W295</accession>
<dbReference type="KEGG" id="rci:RCIA177"/>
<proteinExistence type="predicted"/>
<dbReference type="AlphaFoldDB" id="Q0W295"/>
<gene>
    <name evidence="1" type="ORF">RCIA177</name>
</gene>
<organism evidence="1 2">
    <name type="scientific">Methanocella arvoryzae (strain DSM 22066 / NBRC 105507 / MRE50)</name>
    <dbReference type="NCBI Taxonomy" id="351160"/>
    <lineage>
        <taxon>Archaea</taxon>
        <taxon>Methanobacteriati</taxon>
        <taxon>Methanobacteriota</taxon>
        <taxon>Stenosarchaea group</taxon>
        <taxon>Methanomicrobia</taxon>
        <taxon>Methanocellales</taxon>
        <taxon>Methanocellaceae</taxon>
        <taxon>Methanocella</taxon>
    </lineage>
</organism>